<dbReference type="GO" id="GO:0016702">
    <property type="term" value="F:oxidoreductase activity, acting on single donors with incorporation of molecular oxygen, incorporation of two atoms of oxygen"/>
    <property type="evidence" value="ECO:0007669"/>
    <property type="project" value="InterPro"/>
</dbReference>
<feature type="compositionally biased region" description="Polar residues" evidence="1">
    <location>
        <begin position="94"/>
        <end position="108"/>
    </location>
</feature>
<evidence type="ECO:0000313" key="5">
    <source>
        <dbReference type="Proteomes" id="UP000693970"/>
    </source>
</evidence>
<keyword evidence="2" id="KW-0472">Membrane</keyword>
<reference evidence="4" key="1">
    <citation type="journal article" date="2021" name="Sci. Rep.">
        <title>Diploid genomic architecture of Nitzschia inconspicua, an elite biomass production diatom.</title>
        <authorList>
            <person name="Oliver A."/>
            <person name="Podell S."/>
            <person name="Pinowska A."/>
            <person name="Traller J.C."/>
            <person name="Smith S.R."/>
            <person name="McClure R."/>
            <person name="Beliaev A."/>
            <person name="Bohutskyi P."/>
            <person name="Hill E.A."/>
            <person name="Rabines A."/>
            <person name="Zheng H."/>
            <person name="Allen L.Z."/>
            <person name="Kuo A."/>
            <person name="Grigoriev I.V."/>
            <person name="Allen A.E."/>
            <person name="Hazlebeck D."/>
            <person name="Allen E.E."/>
        </authorList>
    </citation>
    <scope>NUCLEOTIDE SEQUENCE</scope>
    <source>
        <strain evidence="4">Hildebrandi</strain>
    </source>
</reference>
<accession>A0A9K3KXV1</accession>
<feature type="transmembrane region" description="Helical" evidence="2">
    <location>
        <begin position="211"/>
        <end position="230"/>
    </location>
</feature>
<comment type="caution">
    <text evidence="4">The sequence shown here is derived from an EMBL/GenBank/DDBJ whole genome shotgun (WGS) entry which is preliminary data.</text>
</comment>
<gene>
    <name evidence="4" type="ORF">IV203_007684</name>
</gene>
<dbReference type="GO" id="GO:0046872">
    <property type="term" value="F:metal ion binding"/>
    <property type="evidence" value="ECO:0007669"/>
    <property type="project" value="InterPro"/>
</dbReference>
<feature type="region of interest" description="Disordered" evidence="1">
    <location>
        <begin position="1172"/>
        <end position="1194"/>
    </location>
</feature>
<feature type="compositionally biased region" description="Polar residues" evidence="1">
    <location>
        <begin position="125"/>
        <end position="136"/>
    </location>
</feature>
<feature type="transmembrane region" description="Helical" evidence="2">
    <location>
        <begin position="242"/>
        <end position="262"/>
    </location>
</feature>
<feature type="region of interest" description="Disordered" evidence="1">
    <location>
        <begin position="1"/>
        <end position="44"/>
    </location>
</feature>
<proteinExistence type="predicted"/>
<organism evidence="4 5">
    <name type="scientific">Nitzschia inconspicua</name>
    <dbReference type="NCBI Taxonomy" id="303405"/>
    <lineage>
        <taxon>Eukaryota</taxon>
        <taxon>Sar</taxon>
        <taxon>Stramenopiles</taxon>
        <taxon>Ochrophyta</taxon>
        <taxon>Bacillariophyta</taxon>
        <taxon>Bacillariophyceae</taxon>
        <taxon>Bacillariophycidae</taxon>
        <taxon>Bacillariales</taxon>
        <taxon>Bacillariaceae</taxon>
        <taxon>Nitzschia</taxon>
    </lineage>
</organism>
<evidence type="ECO:0000313" key="4">
    <source>
        <dbReference type="EMBL" id="KAG7351636.1"/>
    </source>
</evidence>
<feature type="compositionally biased region" description="Low complexity" evidence="1">
    <location>
        <begin position="109"/>
        <end position="119"/>
    </location>
</feature>
<evidence type="ECO:0000259" key="3">
    <source>
        <dbReference type="PROSITE" id="PS51393"/>
    </source>
</evidence>
<feature type="compositionally biased region" description="Low complexity" evidence="1">
    <location>
        <begin position="31"/>
        <end position="42"/>
    </location>
</feature>
<sequence length="1194" mass="136460">MELNNNNNTEREGRAAATASTSIVEEETYRSLTSSSSSNNSTGLMMASTTTVMGEEVLNDSVNMNFRSVSPAFDDHDHGDDEEEADLADGQQANQVGNGNSVPPISQMNNITNTTNNINLDASREPSTINDNSSSIHNTNSIWRQRLRSLRQSRFSQSVTDAVKQVSEEAEKYLDPQEKGAAEFARPVWVTALFCQVTAFGWAIAMRRYPTLLITVPLLVFGVLTLYGMVHYNALSTRGERCFTFMGCVSVLSFNTMFMWIATSSCTHCAYYWVHDTISSSSTSQQFMVSSGRRYNNDKNNDAASQVPSSSRGSRLSLLWDLLTSPAAMEPHSLVGSCRPCVSSIVRFVDYFFPQQDSWDDHELVLQEENLFNISTFQTSTSLFGDLAAWYLYHNNQTKRKYLERFNRKFASALSDEGHLNDDGLAQALTEFLCSPASRFDNPDPNLYLAELKRPRFTGEPELNISAAALQSIMRGDPLRSMGVPVCFMLRFALMVPKDYELENKPIQYTQLKPSMNEQSMRSKDYSDGLPFLITPGRDQDIDYDSVEMDRFGAIMDLFVRLPFEQDIHFFDTKAEYYSFYKWEFHGTFQDEFYFPSWYYHTERADQMADFRAKRTKVSGDHLALQDPYSDKTLGDRCFYGAGQRFLTPIKLPGIDEDYEYIFPSGPWSYLSQEHRDTEFFRYPHKPRSKDLMRMIDNFWPKEAKRNRRHKDNLVPLARYKHRIAEIDFAIFASLPAREPFEAPGEILYLDPKSKLPMGIWKSSTREMILPNEPKWEHAKFYYRVTERAAVATQHVAESHFGWSQSVATAAWQCFHQDHPMRSLLKPFTLNVHSVNSAAYHMLVREAGILTHGNSLTTEGVIGSMTTVWAHFNFSQTIPELFDSRKLDLVMDTNELPLFSQAKRLNTVHHRFVKRFVDQWYPTDDDLLNDPSVVRFWHHVNTYGRHIDPCVCGLPSDLFFDDNNVWPGFETTRTCKDLLDTVGFESSKNEYTRRRDWCTNTDRYQKAQAVAKMDQIACDANPKCKKLWWAPDSLKPDMELPELRSKSQFVNFLSTFVWHVTAGHKLNSDNIHAFSDAEYSGVRMPKVGPDGNLPTISEVGSYVFGSAVGLLTSVRCPPLMADWMPLYSHLVARQSGMSLEEKEKMLQSLEDIHKEYKFALLDLSVDFLDESASRPNNRQSNTMNPATHASSVSV</sequence>
<reference evidence="4" key="2">
    <citation type="submission" date="2021-04" db="EMBL/GenBank/DDBJ databases">
        <authorList>
            <person name="Podell S."/>
        </authorList>
    </citation>
    <scope>NUCLEOTIDE SEQUENCE</scope>
    <source>
        <strain evidence="4">Hildebrandi</strain>
    </source>
</reference>
<dbReference type="OrthoDB" id="407298at2759"/>
<dbReference type="InterPro" id="IPR013819">
    <property type="entry name" value="LipOase_C"/>
</dbReference>
<feature type="region of interest" description="Disordered" evidence="1">
    <location>
        <begin position="68"/>
        <end position="136"/>
    </location>
</feature>
<evidence type="ECO:0000256" key="2">
    <source>
        <dbReference type="SAM" id="Phobius"/>
    </source>
</evidence>
<name>A0A9K3KXV1_9STRA</name>
<feature type="compositionally biased region" description="Polar residues" evidence="1">
    <location>
        <begin position="1173"/>
        <end position="1194"/>
    </location>
</feature>
<protein>
    <recommendedName>
        <fullName evidence="3">Lipoxygenase domain-containing protein</fullName>
    </recommendedName>
</protein>
<dbReference type="AlphaFoldDB" id="A0A9K3KXV1"/>
<keyword evidence="5" id="KW-1185">Reference proteome</keyword>
<dbReference type="PROSITE" id="PS51393">
    <property type="entry name" value="LIPOXYGENASE_3"/>
    <property type="match status" value="1"/>
</dbReference>
<keyword evidence="2" id="KW-1133">Transmembrane helix</keyword>
<evidence type="ECO:0000256" key="1">
    <source>
        <dbReference type="SAM" id="MobiDB-lite"/>
    </source>
</evidence>
<keyword evidence="2" id="KW-0812">Transmembrane</keyword>
<feature type="region of interest" description="Disordered" evidence="1">
    <location>
        <begin position="292"/>
        <end position="311"/>
    </location>
</feature>
<dbReference type="EMBL" id="JAGRRH010000017">
    <property type="protein sequence ID" value="KAG7351636.1"/>
    <property type="molecule type" value="Genomic_DNA"/>
</dbReference>
<dbReference type="Proteomes" id="UP000693970">
    <property type="component" value="Unassembled WGS sequence"/>
</dbReference>
<feature type="domain" description="Lipoxygenase" evidence="3">
    <location>
        <begin position="776"/>
        <end position="958"/>
    </location>
</feature>